<gene>
    <name evidence="1" type="ORF">CSW50_05030</name>
</gene>
<comment type="caution">
    <text evidence="1">The sequence shown here is derived from an EMBL/GenBank/DDBJ whole genome shotgun (WGS) entry which is preliminary data.</text>
</comment>
<accession>A0A430R7W6</accession>
<dbReference type="Proteomes" id="UP000288082">
    <property type="component" value="Unassembled WGS sequence"/>
</dbReference>
<evidence type="ECO:0000313" key="1">
    <source>
        <dbReference type="EMBL" id="RTH03444.1"/>
    </source>
</evidence>
<reference evidence="1 2" key="1">
    <citation type="journal article" date="2019" name="Extremophiles">
        <title>Biogeography of thermophiles and predominance of Thermus scotoductus in domestic water heaters.</title>
        <authorList>
            <person name="Wilpiszeski R.L."/>
            <person name="Zhang Z."/>
            <person name="House C.H."/>
        </authorList>
    </citation>
    <scope>NUCLEOTIDE SEQUENCE [LARGE SCALE GENOMIC DNA]</scope>
    <source>
        <strain evidence="1 2">38_S38</strain>
    </source>
</reference>
<proteinExistence type="predicted"/>
<evidence type="ECO:0000313" key="2">
    <source>
        <dbReference type="Proteomes" id="UP000288082"/>
    </source>
</evidence>
<dbReference type="RefSeq" id="WP_126187314.1">
    <property type="nucleotide sequence ID" value="NZ_PELM01000122.1"/>
</dbReference>
<organism evidence="1 2">
    <name type="scientific">Thermus scotoductus</name>
    <dbReference type="NCBI Taxonomy" id="37636"/>
    <lineage>
        <taxon>Bacteria</taxon>
        <taxon>Thermotogati</taxon>
        <taxon>Deinococcota</taxon>
        <taxon>Deinococci</taxon>
        <taxon>Thermales</taxon>
        <taxon>Thermaceae</taxon>
        <taxon>Thermus</taxon>
    </lineage>
</organism>
<sequence length="148" mass="17415">MEAIGERNRTVRLTGGVLVFNPELTENEYYELLGLLPMLQAALEEGEEVTLEEAYARLRAPLWDRMRVERLVEKLKELRPPVLGVLVDLWKVTFPIPWEEEGFDLREWTSKTWEEIKRTAPRPLRVYFSAEWPKERRSISGIYGKRLG</sequence>
<protein>
    <submittedName>
        <fullName evidence="1">Uncharacterized protein</fullName>
    </submittedName>
</protein>
<dbReference type="EMBL" id="PELM01000122">
    <property type="protein sequence ID" value="RTH03444.1"/>
    <property type="molecule type" value="Genomic_DNA"/>
</dbReference>
<name>A0A430R7W6_THESC</name>
<dbReference type="AlphaFoldDB" id="A0A430R7W6"/>